<evidence type="ECO:0000259" key="3">
    <source>
        <dbReference type="Pfam" id="PF18741"/>
    </source>
</evidence>
<keyword evidence="5" id="KW-1185">Reference proteome</keyword>
<dbReference type="InterPro" id="IPR027417">
    <property type="entry name" value="P-loop_NTPase"/>
</dbReference>
<dbReference type="CDD" id="cd18808">
    <property type="entry name" value="SF1_C_Upf1"/>
    <property type="match status" value="1"/>
</dbReference>
<organism evidence="4 5">
    <name type="scientific">Marinicella pacifica</name>
    <dbReference type="NCBI Taxonomy" id="1171543"/>
    <lineage>
        <taxon>Bacteria</taxon>
        <taxon>Pseudomonadati</taxon>
        <taxon>Pseudomonadota</taxon>
        <taxon>Gammaproteobacteria</taxon>
        <taxon>Lysobacterales</taxon>
        <taxon>Marinicellaceae</taxon>
        <taxon>Marinicella</taxon>
    </lineage>
</organism>
<dbReference type="Pfam" id="PF13086">
    <property type="entry name" value="AAA_11"/>
    <property type="match status" value="2"/>
</dbReference>
<dbReference type="InterPro" id="IPR041679">
    <property type="entry name" value="DNA2/NAM7-like_C"/>
</dbReference>
<dbReference type="EMBL" id="BMEO01000006">
    <property type="protein sequence ID" value="GGF96171.1"/>
    <property type="molecule type" value="Genomic_DNA"/>
</dbReference>
<dbReference type="Pfam" id="PF18741">
    <property type="entry name" value="MTES_1575"/>
    <property type="match status" value="1"/>
</dbReference>
<reference evidence="4" key="2">
    <citation type="submission" date="2020-09" db="EMBL/GenBank/DDBJ databases">
        <authorList>
            <person name="Sun Q."/>
            <person name="Zhou Y."/>
        </authorList>
    </citation>
    <scope>NUCLEOTIDE SEQUENCE</scope>
    <source>
        <strain evidence="4">CGMCC 1.12181</strain>
    </source>
</reference>
<gene>
    <name evidence="4" type="ORF">GCM10011365_16850</name>
</gene>
<dbReference type="InterPro" id="IPR049468">
    <property type="entry name" value="Restrct_endonuc-II-like_dom"/>
</dbReference>
<dbReference type="SUPFAM" id="SSF52980">
    <property type="entry name" value="Restriction endonuclease-like"/>
    <property type="match status" value="1"/>
</dbReference>
<evidence type="ECO:0000259" key="1">
    <source>
        <dbReference type="Pfam" id="PF13086"/>
    </source>
</evidence>
<sequence>MDRDSVNQLEHSDFFNQSLERSRQKLLDLTRRNRLLNFREGAKDIAIIDEMADLVFNDLLENNVEFEFGNTDELQQNLDDEIDAQGKLTEDIFSDLDRSLPESLNQQEIEEKYQDSILQTPYSETLLNRKLRNLYSASRSYTEETGANALYLAIGFLEWSDSRDSKTCKAPLIMIPIQMKKLGVSGEGKFLIKYSDEPISNNYSLSEKLLHDFDIKISEYQSEVKPEAYWNEIDQIIPLSLKESGWKIIREMTIGLFSFSKQVMWHDLNPANWPAHAPLENKKVLRNIILGTDDKEQTLQGYNSENRNNNFKNNNLKLVRDADLTQQKAIIKALESEDGLVIEGPPGTGKSQTITNLIAVALSQNKSILFVAEKMAALDVVYKHLADVGLDVFCLQLHGLKSSKKELLESLKKKIEFNPHHDIYMGVKEDKLEVSRQKLLAFSKLLNQQLGPENLPLYDIFWRVERLSQNLPGSILSSDLEVEFNISSSEFDENRNLLNDLGTSWDSIPESVRNSWIGFLPDKINDADIENIKHKLESLILATVDFEDFLVQNPKNKEGKAVFTVQALLNIDKSFEYDNFSKFNKVDELLIGEIVNQSKLNEFEDLSAQIKKYFDNIELVNRVFSYSHDNAHSYAQLLYRHYKQLSGNVINPAVKINQLESEAIDFKKLIGKLENLNSDASYVSNLIGVQAVTIEAHERLLKSIHELKDINIEFIPLLHSEHVNSNSSEYLSLAKDKFESIVQLEKKQNTFLIHKEITSDELKDIKIILEQNISNFFAFLNKDYRLAKRKILPLLKNTNGFSKSLDFIDQLETYISYVYRKEEFLKDELFINSLGVGFKGIDTNWENVDEVIKFAEKLKDKVGKINAQNILSNWNRHYAKLEIIENKITKTFKMLEQFKSNHPFPESTWTKSLSQVISDLIPWGDYIQKAYEQLNQGWCNTDTSFTELRQVLKLFYTNIKFESEIQKNHCYPIIKEKLWKGHQTDISQLVAINQWIETRIKLPGINSEVLSYLFNERNKFQNDIFDSLMNKTSTFLTELQAFKDLLCSLGQFNLNEWIDKKPIVMAVFVEKLKIAIDSTFHLKSISKWVRFSLEADKKRLTSISSIIKNNQIKGSQAADMYEYLVHKTLLNREIESKPELESFSSSSYENLQKRFAELDRQVLANNANRIQNTLKKNVIPKGTNVGKVSNKTQLSLIKHEIGKKTRHLPVRQLMNRAGQAIIALKPCFLMSPLSVSQYLSPGEFHFDFVVMDEASQIKPEDALSAIARGNKVIIVGDSKQLPPTSFFSVEVERTEEDEETVLDDTESILEVCSKQMKFERLKFHYRSEHESLIQFSNLRFYESDLITIPSPYNQSNKYGVFYKYIEDSNYLKGKNPNEAKVVVEYIIKHFQSFPNKSLGVATFNKAQAELITLLIDKARQHHHDLNNALTSEDLDNKFFVKNLENVQGDERDVIIISTTYGPETKGGQVAQRFGPINSELGWRRLNVIASRAKQKMMVITSLKPSDIRVTNNTRKGLKEFKKFLEFIYSGAIGETGVETGKEPDSDFEVSVINIINQLGYECHPQVGVSKYRIDIGVVNPKSPGEYLLGVECDGAAYHSSISARDRDRLRQENLERKGWNIHRIWSTDWFNSRDIEIYRLEKAIKSSLEAYQNNFIDIKEPSNASFVETDVKDLVATEYEDDENEKTLDLKEALNRFWKNHISPDYPNKGNSILNNEVINYLVKEKPINDTEWFRAVPVELREKIDVKQMQFKEDILNLIFEYS</sequence>
<dbReference type="PANTHER" id="PTHR10887">
    <property type="entry name" value="DNA2/NAM7 HELICASE FAMILY"/>
    <property type="match status" value="1"/>
</dbReference>
<dbReference type="Gene3D" id="3.40.50.300">
    <property type="entry name" value="P-loop containing nucleotide triphosphate hydrolases"/>
    <property type="match status" value="3"/>
</dbReference>
<feature type="domain" description="Restriction endonuclease type II-like" evidence="3">
    <location>
        <begin position="1547"/>
        <end position="1644"/>
    </location>
</feature>
<evidence type="ECO:0000259" key="2">
    <source>
        <dbReference type="Pfam" id="PF13087"/>
    </source>
</evidence>
<feature type="domain" description="DNA2/NAM7 helicase-like C-terminal" evidence="2">
    <location>
        <begin position="1308"/>
        <end position="1501"/>
    </location>
</feature>
<dbReference type="InterPro" id="IPR025103">
    <property type="entry name" value="DUF4011"/>
</dbReference>
<dbReference type="FunFam" id="3.40.960.10:FF:000002">
    <property type="entry name" value="DNA helicase related protein"/>
    <property type="match status" value="1"/>
</dbReference>
<dbReference type="Gene3D" id="3.40.960.10">
    <property type="entry name" value="VSR Endonuclease"/>
    <property type="match status" value="1"/>
</dbReference>
<dbReference type="InterPro" id="IPR045055">
    <property type="entry name" value="DNA2/NAM7-like"/>
</dbReference>
<name>A0A917CRG4_9GAMM</name>
<dbReference type="InterPro" id="IPR047187">
    <property type="entry name" value="SF1_C_Upf1"/>
</dbReference>
<dbReference type="Pfam" id="PF13195">
    <property type="entry name" value="DUF4011"/>
    <property type="match status" value="1"/>
</dbReference>
<protein>
    <recommendedName>
        <fullName evidence="6">AAA domain-containing protein</fullName>
    </recommendedName>
</protein>
<comment type="caution">
    <text evidence="4">The sequence shown here is derived from an EMBL/GenBank/DDBJ whole genome shotgun (WGS) entry which is preliminary data.</text>
</comment>
<dbReference type="PANTHER" id="PTHR10887:SF495">
    <property type="entry name" value="HELICASE SENATAXIN ISOFORM X1-RELATED"/>
    <property type="match status" value="1"/>
</dbReference>
<dbReference type="RefSeq" id="WP_188365287.1">
    <property type="nucleotide sequence ID" value="NZ_BAABJF010000001.1"/>
</dbReference>
<dbReference type="Pfam" id="PF13087">
    <property type="entry name" value="AAA_12"/>
    <property type="match status" value="1"/>
</dbReference>
<evidence type="ECO:0000313" key="5">
    <source>
        <dbReference type="Proteomes" id="UP000605253"/>
    </source>
</evidence>
<dbReference type="GO" id="GO:0004386">
    <property type="term" value="F:helicase activity"/>
    <property type="evidence" value="ECO:0007669"/>
    <property type="project" value="InterPro"/>
</dbReference>
<proteinExistence type="predicted"/>
<dbReference type="InterPro" id="IPR011335">
    <property type="entry name" value="Restrct_endonuc-II-like"/>
</dbReference>
<dbReference type="Proteomes" id="UP000605253">
    <property type="component" value="Unassembled WGS sequence"/>
</dbReference>
<accession>A0A917CRG4</accession>
<feature type="domain" description="DNA2/NAM7 helicase helicase" evidence="1">
    <location>
        <begin position="1238"/>
        <end position="1285"/>
    </location>
</feature>
<evidence type="ECO:0008006" key="6">
    <source>
        <dbReference type="Google" id="ProtNLM"/>
    </source>
</evidence>
<dbReference type="InterPro" id="IPR041677">
    <property type="entry name" value="DNA2/NAM7_AAA_11"/>
</dbReference>
<feature type="domain" description="DNA2/NAM7 helicase helicase" evidence="1">
    <location>
        <begin position="325"/>
        <end position="387"/>
    </location>
</feature>
<evidence type="ECO:0000313" key="4">
    <source>
        <dbReference type="EMBL" id="GGF96171.1"/>
    </source>
</evidence>
<reference evidence="4" key="1">
    <citation type="journal article" date="2014" name="Int. J. Syst. Evol. Microbiol.">
        <title>Complete genome sequence of Corynebacterium casei LMG S-19264T (=DSM 44701T), isolated from a smear-ripened cheese.</title>
        <authorList>
            <consortium name="US DOE Joint Genome Institute (JGI-PGF)"/>
            <person name="Walter F."/>
            <person name="Albersmeier A."/>
            <person name="Kalinowski J."/>
            <person name="Ruckert C."/>
        </authorList>
    </citation>
    <scope>NUCLEOTIDE SEQUENCE</scope>
    <source>
        <strain evidence="4">CGMCC 1.12181</strain>
    </source>
</reference>
<dbReference type="SUPFAM" id="SSF52540">
    <property type="entry name" value="P-loop containing nucleoside triphosphate hydrolases"/>
    <property type="match status" value="2"/>
</dbReference>